<dbReference type="CDD" id="cd01949">
    <property type="entry name" value="GGDEF"/>
    <property type="match status" value="1"/>
</dbReference>
<evidence type="ECO:0000256" key="3">
    <source>
        <dbReference type="ARBA" id="ARBA00022692"/>
    </source>
</evidence>
<dbReference type="GO" id="GO:1902201">
    <property type="term" value="P:negative regulation of bacterial-type flagellum-dependent cell motility"/>
    <property type="evidence" value="ECO:0007669"/>
    <property type="project" value="TreeGrafter"/>
</dbReference>
<keyword evidence="2" id="KW-1003">Cell membrane</keyword>
<name>A0A432L855_9BACI</name>
<evidence type="ECO:0000259" key="7">
    <source>
        <dbReference type="PROSITE" id="PS50887"/>
    </source>
</evidence>
<evidence type="ECO:0000313" key="8">
    <source>
        <dbReference type="EMBL" id="RUL48697.1"/>
    </source>
</evidence>
<dbReference type="CDD" id="cd18774">
    <property type="entry name" value="PDC2_HK_sensor"/>
    <property type="match status" value="1"/>
</dbReference>
<dbReference type="InterPro" id="IPR043128">
    <property type="entry name" value="Rev_trsase/Diguanyl_cyclase"/>
</dbReference>
<feature type="transmembrane region" description="Helical" evidence="6">
    <location>
        <begin position="286"/>
        <end position="305"/>
    </location>
</feature>
<keyword evidence="4 6" id="KW-1133">Transmembrane helix</keyword>
<dbReference type="GO" id="GO:0005886">
    <property type="term" value="C:plasma membrane"/>
    <property type="evidence" value="ECO:0007669"/>
    <property type="project" value="UniProtKB-SubCell"/>
</dbReference>
<evidence type="ECO:0000256" key="4">
    <source>
        <dbReference type="ARBA" id="ARBA00022989"/>
    </source>
</evidence>
<feature type="transmembrane region" description="Helical" evidence="6">
    <location>
        <begin position="12"/>
        <end position="31"/>
    </location>
</feature>
<evidence type="ECO:0000256" key="1">
    <source>
        <dbReference type="ARBA" id="ARBA00004651"/>
    </source>
</evidence>
<evidence type="ECO:0000256" key="5">
    <source>
        <dbReference type="ARBA" id="ARBA00023136"/>
    </source>
</evidence>
<accession>A0A432L855</accession>
<dbReference type="Pfam" id="PF02743">
    <property type="entry name" value="dCache_1"/>
    <property type="match status" value="1"/>
</dbReference>
<evidence type="ECO:0000313" key="9">
    <source>
        <dbReference type="Proteomes" id="UP000287910"/>
    </source>
</evidence>
<reference evidence="8 9" key="1">
    <citation type="submission" date="2018-12" db="EMBL/GenBank/DDBJ databases">
        <title>Lysinibacillus antri sp. nov., isolated from a cave soil.</title>
        <authorList>
            <person name="Narsing Rao M.P."/>
            <person name="Zhang H."/>
            <person name="Dong Z.-Y."/>
            <person name="Niu X.-K."/>
            <person name="Zhang K."/>
            <person name="Fang B.-Z."/>
            <person name="Kang Y.-Q."/>
            <person name="Xiao M."/>
            <person name="Li W.-J."/>
        </authorList>
    </citation>
    <scope>NUCLEOTIDE SEQUENCE [LARGE SCALE GENOMIC DNA]</scope>
    <source>
        <strain evidence="8 9">SYSU K30002</strain>
    </source>
</reference>
<dbReference type="PROSITE" id="PS50887">
    <property type="entry name" value="GGDEF"/>
    <property type="match status" value="1"/>
</dbReference>
<dbReference type="InterPro" id="IPR029787">
    <property type="entry name" value="Nucleotide_cyclase"/>
</dbReference>
<dbReference type="CDD" id="cd18773">
    <property type="entry name" value="PDC1_HK_sensor"/>
    <property type="match status" value="1"/>
</dbReference>
<dbReference type="NCBIfam" id="TIGR00254">
    <property type="entry name" value="GGDEF"/>
    <property type="match status" value="1"/>
</dbReference>
<sequence length="519" mass="59110">MPKHKGIKLRYIISILVLFAIISTTFVNMYTSNLLFQETLSEKYLNKNYEYAQKIAYDTTLLIDELEKNIKNLASTIGSEDFDQAYMDQWLLANGNSFNSIFSTDEKGVLLWLSPIEAGGDLIKPGTNLSSDKLIEKALLQKRPFVSHPYLSQTGRLLLLISYPIFNGEGQYKGTANGTIYMEDSSSLNELLKSHAIQDNSSSFVVDNSGKIIFHTDPSNINVNVSEYPIMDIIMSEESGSTKFVGNLGIEYFTGYAYMPSTDWVVVSQTPASIMDQPLQDLFKKMIFHTLPLIIIILVISFFITNRLSNSITKLAEYSRNSIKDGKVHEVRQKITLNSYVKEVIQLYHDIQEHILFLTEQNQKDGLTGIGNRRMFDSQIKDWVDSKTTFALIILDIDFFKKVNDTYGHLVGDDVIKYLAHFLQEQCGKEDRSFRYGGEEFILLLKDITLDQAYERAENIRKYIAETNSPTGKPINISLGITVLNENDTHPKQIIERADTALYYSKQHGRNQATLYENI</sequence>
<comment type="caution">
    <text evidence="8">The sequence shown here is derived from an EMBL/GenBank/DDBJ whole genome shotgun (WGS) entry which is preliminary data.</text>
</comment>
<dbReference type="SMART" id="SM00267">
    <property type="entry name" value="GGDEF"/>
    <property type="match status" value="1"/>
</dbReference>
<dbReference type="SUPFAM" id="SSF103190">
    <property type="entry name" value="Sensory domain-like"/>
    <property type="match status" value="1"/>
</dbReference>
<dbReference type="SUPFAM" id="SSF55073">
    <property type="entry name" value="Nucleotide cyclase"/>
    <property type="match status" value="1"/>
</dbReference>
<proteinExistence type="predicted"/>
<dbReference type="InterPro" id="IPR033479">
    <property type="entry name" value="dCache_1"/>
</dbReference>
<keyword evidence="3 6" id="KW-0812">Transmembrane</keyword>
<protein>
    <submittedName>
        <fullName evidence="8">GGDEF domain-containing protein</fullName>
    </submittedName>
</protein>
<dbReference type="GO" id="GO:0052621">
    <property type="term" value="F:diguanylate cyclase activity"/>
    <property type="evidence" value="ECO:0007669"/>
    <property type="project" value="TreeGrafter"/>
</dbReference>
<organism evidence="8 9">
    <name type="scientific">Lysinibacillus antri</name>
    <dbReference type="NCBI Taxonomy" id="2498145"/>
    <lineage>
        <taxon>Bacteria</taxon>
        <taxon>Bacillati</taxon>
        <taxon>Bacillota</taxon>
        <taxon>Bacilli</taxon>
        <taxon>Bacillales</taxon>
        <taxon>Bacillaceae</taxon>
        <taxon>Lysinibacillus</taxon>
    </lineage>
</organism>
<evidence type="ECO:0000256" key="6">
    <source>
        <dbReference type="SAM" id="Phobius"/>
    </source>
</evidence>
<dbReference type="PANTHER" id="PTHR45138:SF9">
    <property type="entry name" value="DIGUANYLATE CYCLASE DGCM-RELATED"/>
    <property type="match status" value="1"/>
</dbReference>
<dbReference type="AlphaFoldDB" id="A0A432L855"/>
<feature type="domain" description="GGDEF" evidence="7">
    <location>
        <begin position="388"/>
        <end position="518"/>
    </location>
</feature>
<dbReference type="InterPro" id="IPR050469">
    <property type="entry name" value="Diguanylate_Cyclase"/>
</dbReference>
<dbReference type="RefSeq" id="WP_126660294.1">
    <property type="nucleotide sequence ID" value="NZ_RYYR01000030.1"/>
</dbReference>
<dbReference type="Gene3D" id="3.30.70.270">
    <property type="match status" value="1"/>
</dbReference>
<dbReference type="Pfam" id="PF00990">
    <property type="entry name" value="GGDEF"/>
    <property type="match status" value="1"/>
</dbReference>
<dbReference type="InterPro" id="IPR000160">
    <property type="entry name" value="GGDEF_dom"/>
</dbReference>
<dbReference type="Proteomes" id="UP000287910">
    <property type="component" value="Unassembled WGS sequence"/>
</dbReference>
<dbReference type="GO" id="GO:0043709">
    <property type="term" value="P:cell adhesion involved in single-species biofilm formation"/>
    <property type="evidence" value="ECO:0007669"/>
    <property type="project" value="TreeGrafter"/>
</dbReference>
<dbReference type="FunFam" id="3.30.70.270:FF:000001">
    <property type="entry name" value="Diguanylate cyclase domain protein"/>
    <property type="match status" value="1"/>
</dbReference>
<evidence type="ECO:0000256" key="2">
    <source>
        <dbReference type="ARBA" id="ARBA00022475"/>
    </source>
</evidence>
<keyword evidence="9" id="KW-1185">Reference proteome</keyword>
<keyword evidence="5 6" id="KW-0472">Membrane</keyword>
<dbReference type="EMBL" id="RYYR01000030">
    <property type="protein sequence ID" value="RUL48697.1"/>
    <property type="molecule type" value="Genomic_DNA"/>
</dbReference>
<dbReference type="PANTHER" id="PTHR45138">
    <property type="entry name" value="REGULATORY COMPONENTS OF SENSORY TRANSDUCTION SYSTEM"/>
    <property type="match status" value="1"/>
</dbReference>
<gene>
    <name evidence="8" type="ORF">EK386_16575</name>
</gene>
<dbReference type="Gene3D" id="3.30.450.20">
    <property type="entry name" value="PAS domain"/>
    <property type="match status" value="1"/>
</dbReference>
<comment type="subcellular location">
    <subcellularLocation>
        <location evidence="1">Cell membrane</location>
        <topology evidence="1">Multi-pass membrane protein</topology>
    </subcellularLocation>
</comment>
<dbReference type="InterPro" id="IPR029151">
    <property type="entry name" value="Sensor-like_sf"/>
</dbReference>